<comment type="caution">
    <text evidence="2">The sequence shown here is derived from an EMBL/GenBank/DDBJ whole genome shotgun (WGS) entry which is preliminary data.</text>
</comment>
<evidence type="ECO:0000259" key="1">
    <source>
        <dbReference type="Pfam" id="PF00487"/>
    </source>
</evidence>
<reference evidence="2 3" key="1">
    <citation type="submission" date="2018-08" db="EMBL/GenBank/DDBJ databases">
        <title>Recombination of ecologically and evolutionarily significant loci maintains genetic cohesion in the Pseudomonas syringae species complex.</title>
        <authorList>
            <person name="Dillon M."/>
            <person name="Thakur S."/>
            <person name="Almeida R.N.D."/>
            <person name="Weir B.S."/>
            <person name="Guttman D.S."/>
        </authorList>
    </citation>
    <scope>NUCLEOTIDE SEQUENCE [LARGE SCALE GENOMIC DNA]</scope>
    <source>
        <strain evidence="2 3">ICMP 4086</strain>
    </source>
</reference>
<dbReference type="InterPro" id="IPR005804">
    <property type="entry name" value="FA_desaturase_dom"/>
</dbReference>
<accession>A0A0P9KDA8</accession>
<dbReference type="GO" id="GO:0016717">
    <property type="term" value="F:oxidoreductase activity, acting on paired donors, with oxidation of a pair of donors resulting in the reduction of molecular oxygen to two molecules of water"/>
    <property type="evidence" value="ECO:0007669"/>
    <property type="project" value="TreeGrafter"/>
</dbReference>
<dbReference type="EMBL" id="RBOC01000168">
    <property type="protein sequence ID" value="RMM05441.1"/>
    <property type="molecule type" value="Genomic_DNA"/>
</dbReference>
<dbReference type="GO" id="GO:0008610">
    <property type="term" value="P:lipid biosynthetic process"/>
    <property type="evidence" value="ECO:0007669"/>
    <property type="project" value="UniProtKB-ARBA"/>
</dbReference>
<feature type="domain" description="Fatty acid desaturase" evidence="1">
    <location>
        <begin position="56"/>
        <end position="291"/>
    </location>
</feature>
<dbReference type="RefSeq" id="WP_055009254.1">
    <property type="nucleotide sequence ID" value="NZ_LJPW01000083.1"/>
</dbReference>
<evidence type="ECO:0000313" key="2">
    <source>
        <dbReference type="EMBL" id="RMM05441.1"/>
    </source>
</evidence>
<evidence type="ECO:0000313" key="3">
    <source>
        <dbReference type="Proteomes" id="UP000278587"/>
    </source>
</evidence>
<dbReference type="GO" id="GO:0016020">
    <property type="term" value="C:membrane"/>
    <property type="evidence" value="ECO:0007669"/>
    <property type="project" value="TreeGrafter"/>
</dbReference>
<dbReference type="OrthoDB" id="9800167at2"/>
<protein>
    <submittedName>
        <fullName evidence="2">Fatty acid desaturase domain-containing protein</fullName>
    </submittedName>
</protein>
<dbReference type="PANTHER" id="PTHR19353:SF19">
    <property type="entry name" value="DELTA(5) FATTY ACID DESATURASE C-RELATED"/>
    <property type="match status" value="1"/>
</dbReference>
<dbReference type="Proteomes" id="UP000278587">
    <property type="component" value="Unassembled WGS sequence"/>
</dbReference>
<gene>
    <name evidence="2" type="ORF">ALQ84_03686</name>
</gene>
<dbReference type="Pfam" id="PF00487">
    <property type="entry name" value="FA_desaturase"/>
    <property type="match status" value="1"/>
</dbReference>
<name>A0A0P9KDA8_9PSED</name>
<organism evidence="2 3">
    <name type="scientific">Pseudomonas caricapapayae</name>
    <dbReference type="NCBI Taxonomy" id="46678"/>
    <lineage>
        <taxon>Bacteria</taxon>
        <taxon>Pseudomonadati</taxon>
        <taxon>Pseudomonadota</taxon>
        <taxon>Gammaproteobacteria</taxon>
        <taxon>Pseudomonadales</taxon>
        <taxon>Pseudomonadaceae</taxon>
        <taxon>Pseudomonas</taxon>
    </lineage>
</organism>
<proteinExistence type="predicted"/>
<dbReference type="InterPro" id="IPR012171">
    <property type="entry name" value="Fatty_acid_desaturase"/>
</dbReference>
<dbReference type="AlphaFoldDB" id="A0A0P9KDA8"/>
<sequence>MSKPESRAGNNLALKAFTPAAELYVLKPWISLLSLLADWGLIVLAFTCAALWPYPATYLFAALLIARSQLALAVIMHESAHGVLLPRQKPNDVVGQLAAAGPLFISMQTYRAGHLKHHLNPMQHDDPVVAVFGLGDYPQPKGKLATRLLADLCGVGYFISAFRFARGDYRAIMPKVEKSPRQAAWEVLSMLISNGLLFGLLAWSGHPLLYLGLWLLPAVTLLPLMGRIRAIMEHAGLPACADQSQNARSIVRPNWQTFVFGPHAIHYHIEHHLYVRMPFYHLQSAHRQLVAQKLVPDENLYKGYGAVLRDVSLTTPKSPTDRGIS</sequence>
<dbReference type="CDD" id="cd03510">
    <property type="entry name" value="Rhizobitoxine-FADS-like"/>
    <property type="match status" value="1"/>
</dbReference>
<dbReference type="PANTHER" id="PTHR19353">
    <property type="entry name" value="FATTY ACID DESATURASE 2"/>
    <property type="match status" value="1"/>
</dbReference>